<dbReference type="EMBL" id="NBTZ01000067">
    <property type="protein sequence ID" value="OTP74234.1"/>
    <property type="molecule type" value="Genomic_DNA"/>
</dbReference>
<comment type="caution">
    <text evidence="1">The sequence shown here is derived from an EMBL/GenBank/DDBJ whole genome shotgun (WGS) entry which is preliminary data.</text>
</comment>
<sequence length="79" mass="9057">MKAVRRHDLLDQGVGKECVRTAKYVFDWGRFLQIDLWIAALEIDDLRRRVATLHSKFLKKVIVAMAKECNVTSIVSSPV</sequence>
<accession>A0A242MSH7</accession>
<organism evidence="1 2">
    <name type="scientific">Caballeronia sordidicola</name>
    <name type="common">Burkholderia sordidicola</name>
    <dbReference type="NCBI Taxonomy" id="196367"/>
    <lineage>
        <taxon>Bacteria</taxon>
        <taxon>Pseudomonadati</taxon>
        <taxon>Pseudomonadota</taxon>
        <taxon>Betaproteobacteria</taxon>
        <taxon>Burkholderiales</taxon>
        <taxon>Burkholderiaceae</taxon>
        <taxon>Caballeronia</taxon>
    </lineage>
</organism>
<reference evidence="1 2" key="1">
    <citation type="submission" date="2017-03" db="EMBL/GenBank/DDBJ databases">
        <title>Genome analysis of strain PAMC 26577.</title>
        <authorList>
            <person name="Oh H.-M."/>
            <person name="Yang J.-A."/>
        </authorList>
    </citation>
    <scope>NUCLEOTIDE SEQUENCE [LARGE SCALE GENOMIC DNA]</scope>
    <source>
        <strain evidence="1 2">PAMC 26577</strain>
    </source>
</reference>
<gene>
    <name evidence="1" type="ORF">PAMC26577_16575</name>
</gene>
<dbReference type="Proteomes" id="UP000195221">
    <property type="component" value="Unassembled WGS sequence"/>
</dbReference>
<name>A0A242MSH7_CABSO</name>
<dbReference type="RefSeq" id="WP_119024795.1">
    <property type="nucleotide sequence ID" value="NZ_MSRG01000088.1"/>
</dbReference>
<dbReference type="AlphaFoldDB" id="A0A242MSH7"/>
<evidence type="ECO:0000313" key="2">
    <source>
        <dbReference type="Proteomes" id="UP000195221"/>
    </source>
</evidence>
<protein>
    <submittedName>
        <fullName evidence="1">Uncharacterized protein</fullName>
    </submittedName>
</protein>
<proteinExistence type="predicted"/>
<evidence type="ECO:0000313" key="1">
    <source>
        <dbReference type="EMBL" id="OTP74234.1"/>
    </source>
</evidence>